<dbReference type="GO" id="GO:0016757">
    <property type="term" value="F:glycosyltransferase activity"/>
    <property type="evidence" value="ECO:0007669"/>
    <property type="project" value="UniProtKB-KW"/>
</dbReference>
<dbReference type="eggNOG" id="COG0438">
    <property type="taxonomic scope" value="Bacteria"/>
</dbReference>
<dbReference type="CDD" id="cd03801">
    <property type="entry name" value="GT4_PimA-like"/>
    <property type="match status" value="1"/>
</dbReference>
<sequence length="364" mass="38721">MRLALVLPGGVDRSGTDRVIPARLWLLERLARRHDVHVFALGQDDAPGEWDLLGARVHDVGSAPRKLRRLLACFGAQHAVARFDVVHAFFGWAGAYAALLGWRHRLPVVYSPSGGEHVAMRDIGYGMRCTLVGRAGAAVAAAGASRVTVATPHMQRLAAARGVRAERVPLGVAVDRWPAAPLRPRDRARPARLLHVGDLRPVKDQAMLLAAARRLREAGARFTLDIVGRDTTGGALRRSADAAWLGDIVRWHGPLGRDALRTLVDEADLLLVSSRHEAGPLVVLEAAVAGVPTVGTAVGHVAEWAPDAAVAVPVGDADALARETAALLDDEPRRLALAVAAQRLALGMDADATAAAFERIYAAL</sequence>
<keyword evidence="1" id="KW-0328">Glycosyltransferase</keyword>
<organism evidence="5 6">
    <name type="scientific">Gemmatirosa kalamazoonensis</name>
    <dbReference type="NCBI Taxonomy" id="861299"/>
    <lineage>
        <taxon>Bacteria</taxon>
        <taxon>Pseudomonadati</taxon>
        <taxon>Gemmatimonadota</taxon>
        <taxon>Gemmatimonadia</taxon>
        <taxon>Gemmatimonadales</taxon>
        <taxon>Gemmatimonadaceae</taxon>
        <taxon>Gemmatirosa</taxon>
    </lineage>
</organism>
<dbReference type="RefSeq" id="WP_025409917.1">
    <property type="nucleotide sequence ID" value="NZ_CP007128.1"/>
</dbReference>
<evidence type="ECO:0000313" key="5">
    <source>
        <dbReference type="EMBL" id="AHG88377.1"/>
    </source>
</evidence>
<dbReference type="HOGENOM" id="CLU_752170_0_0_0"/>
<keyword evidence="6" id="KW-1185">Reference proteome</keyword>
<dbReference type="InterPro" id="IPR028098">
    <property type="entry name" value="Glyco_trans_4-like_N"/>
</dbReference>
<evidence type="ECO:0000256" key="1">
    <source>
        <dbReference type="ARBA" id="ARBA00022676"/>
    </source>
</evidence>
<dbReference type="InParanoid" id="W0RD54"/>
<evidence type="ECO:0000313" key="6">
    <source>
        <dbReference type="Proteomes" id="UP000019151"/>
    </source>
</evidence>
<evidence type="ECO:0000259" key="4">
    <source>
        <dbReference type="Pfam" id="PF13579"/>
    </source>
</evidence>
<dbReference type="SUPFAM" id="SSF53756">
    <property type="entry name" value="UDP-Glycosyltransferase/glycogen phosphorylase"/>
    <property type="match status" value="1"/>
</dbReference>
<feature type="domain" description="Glycosyltransferase subfamily 4-like N-terminal" evidence="4">
    <location>
        <begin position="25"/>
        <end position="168"/>
    </location>
</feature>
<evidence type="ECO:0000256" key="2">
    <source>
        <dbReference type="ARBA" id="ARBA00022679"/>
    </source>
</evidence>
<dbReference type="Gene3D" id="3.40.50.2000">
    <property type="entry name" value="Glycogen Phosphorylase B"/>
    <property type="match status" value="2"/>
</dbReference>
<dbReference type="PANTHER" id="PTHR12526">
    <property type="entry name" value="GLYCOSYLTRANSFERASE"/>
    <property type="match status" value="1"/>
</dbReference>
<gene>
    <name evidence="5" type="ORF">J421_0840</name>
</gene>
<dbReference type="KEGG" id="gba:J421_0840"/>
<keyword evidence="2 5" id="KW-0808">Transferase</keyword>
<dbReference type="PANTHER" id="PTHR12526:SF510">
    <property type="entry name" value="D-INOSITOL 3-PHOSPHATE GLYCOSYLTRANSFERASE"/>
    <property type="match status" value="1"/>
</dbReference>
<dbReference type="OrthoDB" id="9802525at2"/>
<dbReference type="InterPro" id="IPR001296">
    <property type="entry name" value="Glyco_trans_1"/>
</dbReference>
<dbReference type="Proteomes" id="UP000019151">
    <property type="component" value="Chromosome"/>
</dbReference>
<proteinExistence type="predicted"/>
<dbReference type="STRING" id="861299.J421_0840"/>
<dbReference type="AlphaFoldDB" id="W0RD54"/>
<protein>
    <submittedName>
        <fullName evidence="5">Glycosyl transferase group 1</fullName>
    </submittedName>
</protein>
<dbReference type="Pfam" id="PF13579">
    <property type="entry name" value="Glyco_trans_4_4"/>
    <property type="match status" value="1"/>
</dbReference>
<dbReference type="EMBL" id="CP007128">
    <property type="protein sequence ID" value="AHG88377.1"/>
    <property type="molecule type" value="Genomic_DNA"/>
</dbReference>
<name>W0RD54_9BACT</name>
<feature type="domain" description="Glycosyl transferase family 1" evidence="3">
    <location>
        <begin position="190"/>
        <end position="342"/>
    </location>
</feature>
<evidence type="ECO:0000259" key="3">
    <source>
        <dbReference type="Pfam" id="PF00534"/>
    </source>
</evidence>
<reference evidence="5 6" key="1">
    <citation type="journal article" date="2014" name="Genome Announc.">
        <title>Genome Sequence and Methylome of Soil Bacterium Gemmatirosa kalamazoonensis KBS708T, a Member of the Rarely Cultivated Gemmatimonadetes Phylum.</title>
        <authorList>
            <person name="Debruyn J.M."/>
            <person name="Radosevich M."/>
            <person name="Wommack K.E."/>
            <person name="Polson S.W."/>
            <person name="Hauser L.J."/>
            <person name="Fawaz M.N."/>
            <person name="Korlach J."/>
            <person name="Tsai Y.C."/>
        </authorList>
    </citation>
    <scope>NUCLEOTIDE SEQUENCE [LARGE SCALE GENOMIC DNA]</scope>
    <source>
        <strain evidence="5 6">KBS708</strain>
    </source>
</reference>
<dbReference type="Pfam" id="PF00534">
    <property type="entry name" value="Glycos_transf_1"/>
    <property type="match status" value="1"/>
</dbReference>
<accession>W0RD54</accession>